<dbReference type="SUPFAM" id="SSF48371">
    <property type="entry name" value="ARM repeat"/>
    <property type="match status" value="1"/>
</dbReference>
<dbReference type="InterPro" id="IPR014825">
    <property type="entry name" value="DNA_alkylation"/>
</dbReference>
<dbReference type="PANTHER" id="PTHR34070:SF1">
    <property type="entry name" value="DNA ALKYLATION REPAIR PROTEIN"/>
    <property type="match status" value="1"/>
</dbReference>
<protein>
    <submittedName>
        <fullName evidence="1">DNA alkylation repair protein</fullName>
    </submittedName>
</protein>
<organism evidence="1 2">
    <name type="scientific">Candidatus Falkowbacteria bacterium HGW-Falkowbacteria-1</name>
    <dbReference type="NCBI Taxonomy" id="2013768"/>
    <lineage>
        <taxon>Bacteria</taxon>
        <taxon>Candidatus Falkowiibacteriota</taxon>
    </lineage>
</organism>
<gene>
    <name evidence="1" type="ORF">CVU82_02655</name>
</gene>
<dbReference type="AlphaFoldDB" id="A0A2N2E9P6"/>
<dbReference type="Gene3D" id="1.25.10.90">
    <property type="match status" value="1"/>
</dbReference>
<accession>A0A2N2E9P6</accession>
<dbReference type="PANTHER" id="PTHR34070">
    <property type="entry name" value="ARMADILLO-TYPE FOLD"/>
    <property type="match status" value="1"/>
</dbReference>
<reference evidence="1 2" key="1">
    <citation type="journal article" date="2017" name="ISME J.">
        <title>Potential for microbial H2 and metal transformations associated with novel bacteria and archaea in deep terrestrial subsurface sediments.</title>
        <authorList>
            <person name="Hernsdorf A.W."/>
            <person name="Amano Y."/>
            <person name="Miyakawa K."/>
            <person name="Ise K."/>
            <person name="Suzuki Y."/>
            <person name="Anantharaman K."/>
            <person name="Probst A."/>
            <person name="Burstein D."/>
            <person name="Thomas B.C."/>
            <person name="Banfield J.F."/>
        </authorList>
    </citation>
    <scope>NUCLEOTIDE SEQUENCE [LARGE SCALE GENOMIC DNA]</scope>
    <source>
        <strain evidence="1">HGW-Falkowbacteria-1</strain>
    </source>
</reference>
<evidence type="ECO:0000313" key="1">
    <source>
        <dbReference type="EMBL" id="PKM91473.1"/>
    </source>
</evidence>
<dbReference type="CDD" id="cd06561">
    <property type="entry name" value="AlkD_like"/>
    <property type="match status" value="1"/>
</dbReference>
<sequence length="231" mass="27176">MANKIQDDLIKLADKKKAILLSRYFKTAEGEYGEGDIFLGISVGSQRNLIKKYFGLEPNDLQLLLDSKIHEFRFSAILILVDQYKKSEQRNKKVFFDFYIKNIKNINNWDLVDVSAPNILGDYLFGKKRDLLYKMAKSKNLWERRAAVVATLFFIKSGDLNDIFRLAKNLLHDKHDLIHKAVGWMLREAGKKDIKRLESFLIKNKDEMPRTMLRYAIEKMPEKQRKLFLKK</sequence>
<evidence type="ECO:0000313" key="2">
    <source>
        <dbReference type="Proteomes" id="UP000233517"/>
    </source>
</evidence>
<dbReference type="Pfam" id="PF08713">
    <property type="entry name" value="DNA_alkylation"/>
    <property type="match status" value="1"/>
</dbReference>
<dbReference type="EMBL" id="PHAI01000002">
    <property type="protein sequence ID" value="PKM91473.1"/>
    <property type="molecule type" value="Genomic_DNA"/>
</dbReference>
<dbReference type="Proteomes" id="UP000233517">
    <property type="component" value="Unassembled WGS sequence"/>
</dbReference>
<name>A0A2N2E9P6_9BACT</name>
<comment type="caution">
    <text evidence="1">The sequence shown here is derived from an EMBL/GenBank/DDBJ whole genome shotgun (WGS) entry which is preliminary data.</text>
</comment>
<dbReference type="InterPro" id="IPR016024">
    <property type="entry name" value="ARM-type_fold"/>
</dbReference>
<proteinExistence type="predicted"/>